<evidence type="ECO:0000313" key="2">
    <source>
        <dbReference type="Proteomes" id="UP000238479"/>
    </source>
</evidence>
<keyword evidence="2" id="KW-1185">Reference proteome</keyword>
<sequence>MSRTEGLDEVDDYGALDWGKVIVPNEIDGDVAFEKSVVVVLEHQWLLLH</sequence>
<organism evidence="1 2">
    <name type="scientific">Rosa chinensis</name>
    <name type="common">China rose</name>
    <dbReference type="NCBI Taxonomy" id="74649"/>
    <lineage>
        <taxon>Eukaryota</taxon>
        <taxon>Viridiplantae</taxon>
        <taxon>Streptophyta</taxon>
        <taxon>Embryophyta</taxon>
        <taxon>Tracheophyta</taxon>
        <taxon>Spermatophyta</taxon>
        <taxon>Magnoliopsida</taxon>
        <taxon>eudicotyledons</taxon>
        <taxon>Gunneridae</taxon>
        <taxon>Pentapetalae</taxon>
        <taxon>rosids</taxon>
        <taxon>fabids</taxon>
        <taxon>Rosales</taxon>
        <taxon>Rosaceae</taxon>
        <taxon>Rosoideae</taxon>
        <taxon>Rosoideae incertae sedis</taxon>
        <taxon>Rosa</taxon>
    </lineage>
</organism>
<dbReference type="Proteomes" id="UP000238479">
    <property type="component" value="Chromosome 6"/>
</dbReference>
<accession>A0A2P6PPJ5</accession>
<comment type="caution">
    <text evidence="1">The sequence shown here is derived from an EMBL/GenBank/DDBJ whole genome shotgun (WGS) entry which is preliminary data.</text>
</comment>
<dbReference type="EMBL" id="PDCK01000044">
    <property type="protein sequence ID" value="PRQ23831.1"/>
    <property type="molecule type" value="Genomic_DNA"/>
</dbReference>
<dbReference type="Gramene" id="PRQ23831">
    <property type="protein sequence ID" value="PRQ23831"/>
    <property type="gene ID" value="RchiOBHm_Chr6g0265761"/>
</dbReference>
<name>A0A2P6PPJ5_ROSCH</name>
<dbReference type="AlphaFoldDB" id="A0A2P6PPJ5"/>
<evidence type="ECO:0000313" key="1">
    <source>
        <dbReference type="EMBL" id="PRQ23831.1"/>
    </source>
</evidence>
<gene>
    <name evidence="1" type="ORF">RchiOBHm_Chr6g0265761</name>
</gene>
<protein>
    <submittedName>
        <fullName evidence="1">Uncharacterized protein</fullName>
    </submittedName>
</protein>
<reference evidence="1 2" key="1">
    <citation type="journal article" date="2018" name="Nat. Genet.">
        <title>The Rosa genome provides new insights in the design of modern roses.</title>
        <authorList>
            <person name="Bendahmane M."/>
        </authorList>
    </citation>
    <scope>NUCLEOTIDE SEQUENCE [LARGE SCALE GENOMIC DNA]</scope>
    <source>
        <strain evidence="2">cv. Old Blush</strain>
    </source>
</reference>
<proteinExistence type="predicted"/>